<dbReference type="AlphaFoldDB" id="A0A0M3B087"/>
<feature type="transmembrane region" description="Helical" evidence="1">
    <location>
        <begin position="302"/>
        <end position="321"/>
    </location>
</feature>
<organism evidence="2 3">
    <name type="scientific">Sphingobium chungbukense</name>
    <dbReference type="NCBI Taxonomy" id="56193"/>
    <lineage>
        <taxon>Bacteria</taxon>
        <taxon>Pseudomonadati</taxon>
        <taxon>Pseudomonadota</taxon>
        <taxon>Alphaproteobacteria</taxon>
        <taxon>Sphingomonadales</taxon>
        <taxon>Sphingomonadaceae</taxon>
        <taxon>Sphingobium</taxon>
    </lineage>
</organism>
<keyword evidence="1" id="KW-0812">Transmembrane</keyword>
<feature type="transmembrane region" description="Helical" evidence="1">
    <location>
        <begin position="336"/>
        <end position="356"/>
    </location>
</feature>
<feature type="transmembrane region" description="Helical" evidence="1">
    <location>
        <begin position="39"/>
        <end position="58"/>
    </location>
</feature>
<evidence type="ECO:0000256" key="1">
    <source>
        <dbReference type="SAM" id="Phobius"/>
    </source>
</evidence>
<keyword evidence="1" id="KW-1133">Transmembrane helix</keyword>
<proteinExistence type="predicted"/>
<evidence type="ECO:0000313" key="3">
    <source>
        <dbReference type="Proteomes" id="UP000033874"/>
    </source>
</evidence>
<evidence type="ECO:0000313" key="2">
    <source>
        <dbReference type="EMBL" id="KKW94214.1"/>
    </source>
</evidence>
<feature type="transmembrane region" description="Helical" evidence="1">
    <location>
        <begin position="420"/>
        <end position="444"/>
    </location>
</feature>
<feature type="transmembrane region" description="Helical" evidence="1">
    <location>
        <begin position="12"/>
        <end position="33"/>
    </location>
</feature>
<keyword evidence="1" id="KW-0472">Membrane</keyword>
<accession>A0A0M3B087</accession>
<feature type="transmembrane region" description="Helical" evidence="1">
    <location>
        <begin position="232"/>
        <end position="252"/>
    </location>
</feature>
<feature type="transmembrane region" description="Helical" evidence="1">
    <location>
        <begin position="365"/>
        <end position="382"/>
    </location>
</feature>
<sequence length="515" mass="56582">MARLGSLKIGPGPILSAVLAILALQNILLWRFLNFVPGWFYAIATMLVGIVAWALARTSPPHAHATPEVDRQGPCLRRILLLACVAIVIFVLGGEGRFFYANADWQVRDSVLRDLIVYPWPFAYRFDSQVELLRAPLGMYLLPAVAGKALGSTGADLALLVQNSLLLTLLLGLGSTLFTTSRARIRGLVITVFFSGMDVIGQWLHAHIYGYPFPDHIERWAFTQYSSHITQAFWVPMHALSGWFGAVLFLLWREKRISLGQMYAPVPLLMLMSPLGVMGTLPFAAYAGIVTLWKRDLKAGDILLPGMTTALTLPAILYLGAGSGEVGLHFMPLPPILYVIFELLEVIPFVVGAALIGRTSTGERATLLLVAVCLLLLPWGQLGEGMDFTMRVSIPALAILSFQVARAFDRAEADRSYHRPAGVMAVILMIGSITGGFEIVRALMHKPSPPVHCNLATSIYQNVDLPKHASRATYFTAIDAIPSIIRPQLSTMVSHESAQCWERPWEVSRFANKGK</sequence>
<gene>
    <name evidence="2" type="ORF">YP76_05565</name>
</gene>
<dbReference type="EMBL" id="LBIC01000001">
    <property type="protein sequence ID" value="KKW94214.1"/>
    <property type="molecule type" value="Genomic_DNA"/>
</dbReference>
<dbReference type="STRING" id="56193.YP76_05565"/>
<reference evidence="2 3" key="1">
    <citation type="submission" date="2015-04" db="EMBL/GenBank/DDBJ databases">
        <title>Genome sequence of aromatic hydrocarbons-degrading Sphingobium chungbukense DJ77.</title>
        <authorList>
            <person name="Kim Y.-C."/>
            <person name="Chae J.-C."/>
        </authorList>
    </citation>
    <scope>NUCLEOTIDE SEQUENCE [LARGE SCALE GENOMIC DNA]</scope>
    <source>
        <strain evidence="2 3">DJ77</strain>
    </source>
</reference>
<dbReference type="Proteomes" id="UP000033874">
    <property type="component" value="Unassembled WGS sequence"/>
</dbReference>
<comment type="caution">
    <text evidence="2">The sequence shown here is derived from an EMBL/GenBank/DDBJ whole genome shotgun (WGS) entry which is preliminary data.</text>
</comment>
<feature type="transmembrane region" description="Helical" evidence="1">
    <location>
        <begin position="79"/>
        <end position="100"/>
    </location>
</feature>
<feature type="transmembrane region" description="Helical" evidence="1">
    <location>
        <begin position="264"/>
        <end position="290"/>
    </location>
</feature>
<protein>
    <submittedName>
        <fullName evidence="2">Uncharacterized protein</fullName>
    </submittedName>
</protein>
<dbReference type="PATRIC" id="fig|56193.3.peg.1153"/>
<keyword evidence="3" id="KW-1185">Reference proteome</keyword>
<feature type="transmembrane region" description="Helical" evidence="1">
    <location>
        <begin position="157"/>
        <end position="178"/>
    </location>
</feature>
<name>A0A0M3B087_9SPHN</name>